<keyword evidence="6" id="KW-0336">GPI-anchor</keyword>
<dbReference type="SMART" id="SM00747">
    <property type="entry name" value="CFEM"/>
    <property type="match status" value="1"/>
</dbReference>
<keyword evidence="8" id="KW-0732">Signal</keyword>
<evidence type="ECO:0000256" key="15">
    <source>
        <dbReference type="SAM" id="MobiDB-lite"/>
    </source>
</evidence>
<feature type="disulfide bond" evidence="14">
    <location>
        <begin position="67"/>
        <end position="98"/>
    </location>
</feature>
<feature type="transmembrane region" description="Helical" evidence="16">
    <location>
        <begin position="206"/>
        <end position="230"/>
    </location>
</feature>
<feature type="domain" description="CFEM" evidence="17">
    <location>
        <begin position="35"/>
        <end position="143"/>
    </location>
</feature>
<evidence type="ECO:0000256" key="9">
    <source>
        <dbReference type="ARBA" id="ARBA00022989"/>
    </source>
</evidence>
<dbReference type="RefSeq" id="XP_038781450.1">
    <property type="nucleotide sequence ID" value="XM_038935896.1"/>
</dbReference>
<dbReference type="Pfam" id="PF05730">
    <property type="entry name" value="CFEM"/>
    <property type="match status" value="1"/>
</dbReference>
<feature type="transmembrane region" description="Helical" evidence="16">
    <location>
        <begin position="242"/>
        <end position="262"/>
    </location>
</feature>
<feature type="region of interest" description="Disordered" evidence="15">
    <location>
        <begin position="396"/>
        <end position="416"/>
    </location>
</feature>
<keyword evidence="6" id="KW-0325">Glycoprotein</keyword>
<evidence type="ECO:0000259" key="17">
    <source>
        <dbReference type="PROSITE" id="PS52012"/>
    </source>
</evidence>
<dbReference type="Pfam" id="PF20684">
    <property type="entry name" value="Fung_rhodopsin"/>
    <property type="match status" value="1"/>
</dbReference>
<evidence type="ECO:0000256" key="5">
    <source>
        <dbReference type="ARBA" id="ARBA00022525"/>
    </source>
</evidence>
<evidence type="ECO:0000256" key="13">
    <source>
        <dbReference type="ARBA" id="ARBA00038359"/>
    </source>
</evidence>
<protein>
    <recommendedName>
        <fullName evidence="17">CFEM domain-containing protein</fullName>
    </recommendedName>
</protein>
<keyword evidence="19" id="KW-1185">Reference proteome</keyword>
<name>A0A8H7E925_9PLEO</name>
<keyword evidence="14" id="KW-0408">Iron</keyword>
<comment type="similarity">
    <text evidence="13">Belongs to the SAT4 family.</text>
</comment>
<evidence type="ECO:0000256" key="7">
    <source>
        <dbReference type="ARBA" id="ARBA00022692"/>
    </source>
</evidence>
<feature type="non-terminal residue" evidence="18">
    <location>
        <position position="523"/>
    </location>
</feature>
<evidence type="ECO:0000256" key="2">
    <source>
        <dbReference type="ARBA" id="ARBA00004589"/>
    </source>
</evidence>
<dbReference type="GO" id="GO:0005576">
    <property type="term" value="C:extracellular region"/>
    <property type="evidence" value="ECO:0007669"/>
    <property type="project" value="UniProtKB-SubCell"/>
</dbReference>
<proteinExistence type="inferred from homology"/>
<dbReference type="EMBL" id="JAAABM010000025">
    <property type="protein sequence ID" value="KAF7671068.1"/>
    <property type="molecule type" value="Genomic_DNA"/>
</dbReference>
<evidence type="ECO:0000256" key="10">
    <source>
        <dbReference type="ARBA" id="ARBA00023136"/>
    </source>
</evidence>
<reference evidence="18" key="1">
    <citation type="submission" date="2020-01" db="EMBL/GenBank/DDBJ databases">
        <authorList>
            <person name="Feng Z.H.Z."/>
        </authorList>
    </citation>
    <scope>NUCLEOTIDE SEQUENCE</scope>
    <source>
        <strain evidence="18">CBS107.38</strain>
    </source>
</reference>
<feature type="region of interest" description="Disordered" evidence="15">
    <location>
        <begin position="469"/>
        <end position="523"/>
    </location>
</feature>
<dbReference type="PROSITE" id="PS52012">
    <property type="entry name" value="CFEM"/>
    <property type="match status" value="1"/>
</dbReference>
<feature type="compositionally biased region" description="Polar residues" evidence="15">
    <location>
        <begin position="396"/>
        <end position="413"/>
    </location>
</feature>
<keyword evidence="9 16" id="KW-1133">Transmembrane helix</keyword>
<feature type="disulfide bond" evidence="14">
    <location>
        <begin position="86"/>
        <end position="119"/>
    </location>
</feature>
<accession>A0A8H7E925</accession>
<evidence type="ECO:0000256" key="16">
    <source>
        <dbReference type="SAM" id="Phobius"/>
    </source>
</evidence>
<dbReference type="PANTHER" id="PTHR33048">
    <property type="entry name" value="PTH11-LIKE INTEGRAL MEMBRANE PROTEIN (AFU_ORTHOLOGUE AFUA_5G11245)"/>
    <property type="match status" value="1"/>
</dbReference>
<dbReference type="PANTHER" id="PTHR33048:SF19">
    <property type="entry name" value="MEMBRANE PROTEIN PTH11-LIKE, PUTATIVE (AFU_ORTHOLOGUE AFUA_1G14080)-RELATED"/>
    <property type="match status" value="1"/>
</dbReference>
<keyword evidence="14" id="KW-0349">Heme</keyword>
<keyword evidence="7 16" id="KW-0812">Transmembrane</keyword>
<feature type="disulfide bond" evidence="14">
    <location>
        <begin position="77"/>
        <end position="84"/>
    </location>
</feature>
<evidence type="ECO:0000313" key="19">
    <source>
        <dbReference type="Proteomes" id="UP000596902"/>
    </source>
</evidence>
<dbReference type="GeneID" id="62209074"/>
<comment type="caution">
    <text evidence="18">The sequence shown here is derived from an EMBL/GenBank/DDBJ whole genome shotgun (WGS) entry which is preliminary data.</text>
</comment>
<evidence type="ECO:0000256" key="11">
    <source>
        <dbReference type="ARBA" id="ARBA00023157"/>
    </source>
</evidence>
<feature type="disulfide bond" evidence="14">
    <location>
        <begin position="63"/>
        <end position="103"/>
    </location>
</feature>
<feature type="transmembrane region" description="Helical" evidence="16">
    <location>
        <begin position="282"/>
        <end position="311"/>
    </location>
</feature>
<dbReference type="InterPro" id="IPR008427">
    <property type="entry name" value="Extracellular_membr_CFEM_dom"/>
</dbReference>
<feature type="transmembrane region" description="Helical" evidence="16">
    <location>
        <begin position="355"/>
        <end position="377"/>
    </location>
</feature>
<reference evidence="18" key="2">
    <citation type="submission" date="2020-08" db="EMBL/GenBank/DDBJ databases">
        <title>Draft Genome Sequence of Cumin Blight Pathogen Alternaria burnsii.</title>
        <authorList>
            <person name="Feng Z."/>
        </authorList>
    </citation>
    <scope>NUCLEOTIDE SEQUENCE</scope>
    <source>
        <strain evidence="18">CBS107.38</strain>
    </source>
</reference>
<dbReference type="AlphaFoldDB" id="A0A8H7E925"/>
<dbReference type="GO" id="GO:0046872">
    <property type="term" value="F:metal ion binding"/>
    <property type="evidence" value="ECO:0007669"/>
    <property type="project" value="UniProtKB-UniRule"/>
</dbReference>
<keyword evidence="5" id="KW-0964">Secreted</keyword>
<organism evidence="18 19">
    <name type="scientific">Alternaria burnsii</name>
    <dbReference type="NCBI Taxonomy" id="1187904"/>
    <lineage>
        <taxon>Eukaryota</taxon>
        <taxon>Fungi</taxon>
        <taxon>Dikarya</taxon>
        <taxon>Ascomycota</taxon>
        <taxon>Pezizomycotina</taxon>
        <taxon>Dothideomycetes</taxon>
        <taxon>Pleosporomycetidae</taxon>
        <taxon>Pleosporales</taxon>
        <taxon>Pleosporineae</taxon>
        <taxon>Pleosporaceae</taxon>
        <taxon>Alternaria</taxon>
        <taxon>Alternaria sect. Alternaria</taxon>
    </lineage>
</organism>
<evidence type="ECO:0000313" key="18">
    <source>
        <dbReference type="EMBL" id="KAF7671068.1"/>
    </source>
</evidence>
<evidence type="ECO:0000256" key="14">
    <source>
        <dbReference type="PROSITE-ProRule" id="PRU01356"/>
    </source>
</evidence>
<evidence type="ECO:0000256" key="3">
    <source>
        <dbReference type="ARBA" id="ARBA00004613"/>
    </source>
</evidence>
<feature type="transmembrane region" description="Helical" evidence="16">
    <location>
        <begin position="323"/>
        <end position="343"/>
    </location>
</feature>
<evidence type="ECO:0000256" key="4">
    <source>
        <dbReference type="ARBA" id="ARBA00010031"/>
    </source>
</evidence>
<feature type="transmembrane region" description="Helical" evidence="16">
    <location>
        <begin position="163"/>
        <end position="186"/>
    </location>
</feature>
<sequence>LLEHEKQSSLSVHIVVNHLAKMLLLSLRRVYAFVLLVSVLCFTTNAASSDAGALDGLSQIPLCALQCITENVPAIGCGLVDLECQCNSKNSTKILQPCLEKRCTYDETFATLRAQASICNRPHNDMATPIKIVAYVTGIIPIIVIVMRFGSRYVGGNKLWWDDWLHLIAVILVIPMTVALLLNLKAGLGHHIWDLTYPRVVAIGRWTYIATMFWGVELLLIKYSILCLYIRIFPNLWLKRAVYAFMVFTALFTVPLIFLAAFQCIPVRAIWNLEEQGTAKCINYIAVLRLTVVYEIIAETILFSLPIPIVWKLQMQTTKKIQLLVFFSLGICVIIMSIIRLPFLPGVVDTTDPTYTVAGTSITGFISSGVAHICAAVPTIRNLIRFVQNGFKMPTKDSSSYAPNPSTYNSTSKRSYKSLEDKKNGFITAQQRSKASSRETKDPYRLSAIMDVEEDGRVVELRAMDSPTHADALDDEERGEQQGKSALAVRVEEQLPTIVRESPSPGLEDSASQRSILHQHSYA</sequence>
<evidence type="ECO:0000256" key="12">
    <source>
        <dbReference type="ARBA" id="ARBA00023288"/>
    </source>
</evidence>
<evidence type="ECO:0000256" key="8">
    <source>
        <dbReference type="ARBA" id="ARBA00022729"/>
    </source>
</evidence>
<keyword evidence="12" id="KW-0449">Lipoprotein</keyword>
<keyword evidence="10 16" id="KW-0472">Membrane</keyword>
<feature type="compositionally biased region" description="Polar residues" evidence="15">
    <location>
        <begin position="510"/>
        <end position="523"/>
    </location>
</feature>
<comment type="similarity">
    <text evidence="4">Belongs to the RBT5 family.</text>
</comment>
<comment type="subcellular location">
    <subcellularLocation>
        <location evidence="2">Membrane</location>
        <topology evidence="2">Lipid-anchor</topology>
        <topology evidence="2">GPI-anchor</topology>
    </subcellularLocation>
    <subcellularLocation>
        <location evidence="1">Membrane</location>
        <topology evidence="1">Multi-pass membrane protein</topology>
    </subcellularLocation>
    <subcellularLocation>
        <location evidence="3">Secreted</location>
    </subcellularLocation>
</comment>
<evidence type="ECO:0000256" key="6">
    <source>
        <dbReference type="ARBA" id="ARBA00022622"/>
    </source>
</evidence>
<dbReference type="InterPro" id="IPR052337">
    <property type="entry name" value="SAT4-like"/>
</dbReference>
<dbReference type="InterPro" id="IPR049326">
    <property type="entry name" value="Rhodopsin_dom_fungi"/>
</dbReference>
<feature type="transmembrane region" description="Helical" evidence="16">
    <location>
        <begin position="30"/>
        <end position="48"/>
    </location>
</feature>
<feature type="binding site" description="axial binding residue" evidence="14">
    <location>
        <position position="81"/>
    </location>
    <ligand>
        <name>heme</name>
        <dbReference type="ChEBI" id="CHEBI:30413"/>
    </ligand>
    <ligandPart>
        <name>Fe</name>
        <dbReference type="ChEBI" id="CHEBI:18248"/>
    </ligandPart>
</feature>
<dbReference type="Proteomes" id="UP000596902">
    <property type="component" value="Unassembled WGS sequence"/>
</dbReference>
<evidence type="ECO:0000256" key="1">
    <source>
        <dbReference type="ARBA" id="ARBA00004141"/>
    </source>
</evidence>
<keyword evidence="14" id="KW-0479">Metal-binding</keyword>
<gene>
    <name evidence="18" type="ORF">GT037_010849</name>
</gene>
<dbReference type="GO" id="GO:0098552">
    <property type="term" value="C:side of membrane"/>
    <property type="evidence" value="ECO:0007669"/>
    <property type="project" value="UniProtKB-KW"/>
</dbReference>
<feature type="transmembrane region" description="Helical" evidence="16">
    <location>
        <begin position="132"/>
        <end position="151"/>
    </location>
</feature>
<keyword evidence="11 14" id="KW-1015">Disulfide bond</keyword>